<evidence type="ECO:0000313" key="3">
    <source>
        <dbReference type="Proteomes" id="UP000484381"/>
    </source>
</evidence>
<name>A0A7X1NKC5_9BURK</name>
<accession>A0A7X1NKC5</accession>
<evidence type="ECO:0000256" key="1">
    <source>
        <dbReference type="SAM" id="SignalP"/>
    </source>
</evidence>
<comment type="caution">
    <text evidence="2">The sequence shown here is derived from an EMBL/GenBank/DDBJ whole genome shotgun (WGS) entry which is preliminary data.</text>
</comment>
<protein>
    <submittedName>
        <fullName evidence="2">Uncharacterized protein</fullName>
    </submittedName>
</protein>
<evidence type="ECO:0000313" key="2">
    <source>
        <dbReference type="EMBL" id="MPW23454.1"/>
    </source>
</evidence>
<keyword evidence="1" id="KW-0732">Signal</keyword>
<dbReference type="AlphaFoldDB" id="A0A7X1NKC5"/>
<feature type="signal peptide" evidence="1">
    <location>
        <begin position="1"/>
        <end position="21"/>
    </location>
</feature>
<gene>
    <name evidence="2" type="ORF">GCT13_43635</name>
</gene>
<dbReference type="RefSeq" id="WP_152767951.1">
    <property type="nucleotide sequence ID" value="NZ_WHNP01000110.1"/>
</dbReference>
<feature type="chain" id="PRO_5031200383" evidence="1">
    <location>
        <begin position="22"/>
        <end position="169"/>
    </location>
</feature>
<proteinExistence type="predicted"/>
<keyword evidence="3" id="KW-1185">Reference proteome</keyword>
<dbReference type="Proteomes" id="UP000484381">
    <property type="component" value="Unassembled WGS sequence"/>
</dbReference>
<sequence>MKRILTTVVIAAMLCSPALQAATKDAVPAQSTPKSQAQKPAEFDKDLVKLQQLMSQMQGQMDQIRTTQDPQERQRLLQKHWDTMQSAMNIMHSMWGTGMMGPGMMGHGMMGGAGPGWGHMGGYYSNLTPEQLRQRQYMTDQYLRMQQEMMNNMMWQQRYWMGPPSVSPQ</sequence>
<organism evidence="2 3">
    <name type="scientific">Paraburkholderia franconis</name>
    <dbReference type="NCBI Taxonomy" id="2654983"/>
    <lineage>
        <taxon>Bacteria</taxon>
        <taxon>Pseudomonadati</taxon>
        <taxon>Pseudomonadota</taxon>
        <taxon>Betaproteobacteria</taxon>
        <taxon>Burkholderiales</taxon>
        <taxon>Burkholderiaceae</taxon>
        <taxon>Paraburkholderia</taxon>
    </lineage>
</organism>
<dbReference type="EMBL" id="WHNP01000110">
    <property type="protein sequence ID" value="MPW23454.1"/>
    <property type="molecule type" value="Genomic_DNA"/>
</dbReference>
<reference evidence="2 3" key="1">
    <citation type="submission" date="2019-10" db="EMBL/GenBank/DDBJ databases">
        <title>Paraburkholderia sp. isolated from nodules of Mimosa pudica from Brazilian Atlantic Forest soils.</title>
        <authorList>
            <person name="Paulitsch F."/>
            <person name="Hungria M."/>
            <person name="Dall'Agnol R."/>
        </authorList>
    </citation>
    <scope>NUCLEOTIDE SEQUENCE [LARGE SCALE GENOMIC DNA]</scope>
    <source>
        <strain evidence="2 3">CNPSo 3157</strain>
    </source>
</reference>